<feature type="compositionally biased region" description="Basic and acidic residues" evidence="1">
    <location>
        <begin position="1"/>
        <end position="10"/>
    </location>
</feature>
<name>A0ABT3ZDJ8_9HYPH</name>
<sequence>MTQPSDHPRLASDGAVLVHEPGKPDVPMDLEALVRDDYDRLRIDDSFEDLKHRARFSKEDRGLYEDWMSLAAQRAADRQLP</sequence>
<evidence type="ECO:0000256" key="1">
    <source>
        <dbReference type="SAM" id="MobiDB-lite"/>
    </source>
</evidence>
<dbReference type="RefSeq" id="WP_267655314.1">
    <property type="nucleotide sequence ID" value="NZ_JAOVZR010000001.1"/>
</dbReference>
<reference evidence="2" key="1">
    <citation type="submission" date="2022-10" db="EMBL/GenBank/DDBJ databases">
        <title>Hoeflea sp. G2-23, isolated from marine algae.</title>
        <authorList>
            <person name="Kristyanto S."/>
            <person name="Kim J.M."/>
            <person name="Jeon C.O."/>
        </authorList>
    </citation>
    <scope>NUCLEOTIDE SEQUENCE</scope>
    <source>
        <strain evidence="2">G2-23</strain>
    </source>
</reference>
<feature type="region of interest" description="Disordered" evidence="1">
    <location>
        <begin position="1"/>
        <end position="23"/>
    </location>
</feature>
<protein>
    <submittedName>
        <fullName evidence="2">Uncharacterized protein</fullName>
    </submittedName>
</protein>
<accession>A0ABT3ZDJ8</accession>
<dbReference type="Proteomes" id="UP001073227">
    <property type="component" value="Unassembled WGS sequence"/>
</dbReference>
<gene>
    <name evidence="2" type="ORF">OEG84_19775</name>
</gene>
<proteinExistence type="predicted"/>
<comment type="caution">
    <text evidence="2">The sequence shown here is derived from an EMBL/GenBank/DDBJ whole genome shotgun (WGS) entry which is preliminary data.</text>
</comment>
<keyword evidence="3" id="KW-1185">Reference proteome</keyword>
<organism evidence="2 3">
    <name type="scientific">Hoeflea algicola</name>
    <dbReference type="NCBI Taxonomy" id="2983763"/>
    <lineage>
        <taxon>Bacteria</taxon>
        <taxon>Pseudomonadati</taxon>
        <taxon>Pseudomonadota</taxon>
        <taxon>Alphaproteobacteria</taxon>
        <taxon>Hyphomicrobiales</taxon>
        <taxon>Rhizobiaceae</taxon>
        <taxon>Hoeflea</taxon>
    </lineage>
</organism>
<evidence type="ECO:0000313" key="2">
    <source>
        <dbReference type="EMBL" id="MCY0149877.1"/>
    </source>
</evidence>
<dbReference type="EMBL" id="JAOVZR010000001">
    <property type="protein sequence ID" value="MCY0149877.1"/>
    <property type="molecule type" value="Genomic_DNA"/>
</dbReference>
<evidence type="ECO:0000313" key="3">
    <source>
        <dbReference type="Proteomes" id="UP001073227"/>
    </source>
</evidence>